<proteinExistence type="predicted"/>
<name>A0AB34KZS8_9PEZI</name>
<organism evidence="2 3">
    <name type="scientific">Cladosporium halotolerans</name>
    <dbReference type="NCBI Taxonomy" id="1052096"/>
    <lineage>
        <taxon>Eukaryota</taxon>
        <taxon>Fungi</taxon>
        <taxon>Dikarya</taxon>
        <taxon>Ascomycota</taxon>
        <taxon>Pezizomycotina</taxon>
        <taxon>Dothideomycetes</taxon>
        <taxon>Dothideomycetidae</taxon>
        <taxon>Cladosporiales</taxon>
        <taxon>Cladosporiaceae</taxon>
        <taxon>Cladosporium</taxon>
    </lineage>
</organism>
<dbReference type="GeneID" id="96003465"/>
<dbReference type="RefSeq" id="XP_069232372.1">
    <property type="nucleotide sequence ID" value="XM_069370627.1"/>
</dbReference>
<sequence>MSMVVTRSPLTAIGMNGVGTAAPKRRSARLSAEGQEDDERPSKKTKTDGAQNVGTAKESGVAKRTRGKVYDNKDGDFEFTKRAKPTKKAAARASNTEKAPAASEPESSTSQSRSRKPGSAVEEDAAPKTVQKKPRGKLPSSPEENAAPKTARRAKRTFQEVRSPSPHKAAHAKSHQNRDRSPSPGFRPVTVKKSRTAQSNAPEEEEKTMKIALPFADTPIIKRNKEMRKNSAESNRRSSSGMRGRRASSLIDEGRGNAIPHPEVPTAEFYKHISADLTEPRRMRCLLGWCGSRALPPKPDAPKQNSKEANAEFQALQAARVIQEELSQDLVSKGTLSDWFSRDDEPQQQVALRKKPNPRNIANAAKAEELEKELERLKKERQEWDNLAKSAIPAPTPKKQQPSSATEPNTQGLSPLNSDLLSSADRAIFAQLNDLASSSSGPNALQQRLQTVSANLEFSIDQFAQGVHAMATTREMAERVADRSLKDATDILEERNREKKEKSGSIEPMGALRGLAKVLNRGK</sequence>
<feature type="region of interest" description="Disordered" evidence="1">
    <location>
        <begin position="1"/>
        <end position="263"/>
    </location>
</feature>
<evidence type="ECO:0000313" key="3">
    <source>
        <dbReference type="Proteomes" id="UP000803884"/>
    </source>
</evidence>
<protein>
    <recommendedName>
        <fullName evidence="4">Mis12-Mtw1 family protein</fullName>
    </recommendedName>
</protein>
<gene>
    <name evidence="2" type="ORF">WHR41_02021</name>
</gene>
<feature type="compositionally biased region" description="Basic and acidic residues" evidence="1">
    <location>
        <begin position="366"/>
        <end position="386"/>
    </location>
</feature>
<dbReference type="GO" id="GO:0000444">
    <property type="term" value="C:MIS12/MIND type complex"/>
    <property type="evidence" value="ECO:0007669"/>
    <property type="project" value="InterPro"/>
</dbReference>
<evidence type="ECO:0000256" key="1">
    <source>
        <dbReference type="SAM" id="MobiDB-lite"/>
    </source>
</evidence>
<feature type="compositionally biased region" description="Basic and acidic residues" evidence="1">
    <location>
        <begin position="223"/>
        <end position="236"/>
    </location>
</feature>
<feature type="compositionally biased region" description="Basic and acidic residues" evidence="1">
    <location>
        <begin position="68"/>
        <end position="81"/>
    </location>
</feature>
<dbReference type="GO" id="GO:0007059">
    <property type="term" value="P:chromosome segregation"/>
    <property type="evidence" value="ECO:0007669"/>
    <property type="project" value="InterPro"/>
</dbReference>
<feature type="region of interest" description="Disordered" evidence="1">
    <location>
        <begin position="336"/>
        <end position="418"/>
    </location>
</feature>
<accession>A0AB34KZS8</accession>
<feature type="compositionally biased region" description="Polar residues" evidence="1">
    <location>
        <begin position="398"/>
        <end position="418"/>
    </location>
</feature>
<dbReference type="PANTHER" id="PTHR14778">
    <property type="entry name" value="KINETOCHORE-ASSOCIATED PROTEIN DSN1 HOMOLOG"/>
    <property type="match status" value="1"/>
</dbReference>
<reference evidence="2 3" key="1">
    <citation type="journal article" date="2020" name="Microbiol. Resour. Announc.">
        <title>Draft Genome Sequence of a Cladosporium Species Isolated from the Mesophotic Ascidian Didemnum maculosum.</title>
        <authorList>
            <person name="Gioti A."/>
            <person name="Siaperas R."/>
            <person name="Nikolaivits E."/>
            <person name="Le Goff G."/>
            <person name="Ouazzani J."/>
            <person name="Kotoulas G."/>
            <person name="Topakas E."/>
        </authorList>
    </citation>
    <scope>NUCLEOTIDE SEQUENCE [LARGE SCALE GENOMIC DNA]</scope>
    <source>
        <strain evidence="2 3">TM138-S3</strain>
    </source>
</reference>
<dbReference type="GO" id="GO:0051301">
    <property type="term" value="P:cell division"/>
    <property type="evidence" value="ECO:0007669"/>
    <property type="project" value="InterPro"/>
</dbReference>
<evidence type="ECO:0000313" key="2">
    <source>
        <dbReference type="EMBL" id="KAL1589267.1"/>
    </source>
</evidence>
<comment type="caution">
    <text evidence="2">The sequence shown here is derived from an EMBL/GenBank/DDBJ whole genome shotgun (WGS) entry which is preliminary data.</text>
</comment>
<evidence type="ECO:0008006" key="4">
    <source>
        <dbReference type="Google" id="ProtNLM"/>
    </source>
</evidence>
<dbReference type="Pfam" id="PF08202">
    <property type="entry name" value="MIS13"/>
    <property type="match status" value="1"/>
</dbReference>
<dbReference type="InterPro" id="IPR013218">
    <property type="entry name" value="Dsn1/Mis13"/>
</dbReference>
<dbReference type="PANTHER" id="PTHR14778:SF2">
    <property type="entry name" value="KINETOCHORE-ASSOCIATED PROTEIN DSN1 HOMOLOG"/>
    <property type="match status" value="1"/>
</dbReference>
<keyword evidence="3" id="KW-1185">Reference proteome</keyword>
<dbReference type="AlphaFoldDB" id="A0AB34KZS8"/>
<dbReference type="Proteomes" id="UP000803884">
    <property type="component" value="Unassembled WGS sequence"/>
</dbReference>
<dbReference type="EMBL" id="JAAQHG020000005">
    <property type="protein sequence ID" value="KAL1589267.1"/>
    <property type="molecule type" value="Genomic_DNA"/>
</dbReference>
<feature type="compositionally biased region" description="Low complexity" evidence="1">
    <location>
        <begin position="91"/>
        <end position="112"/>
    </location>
</feature>